<evidence type="ECO:0000313" key="2">
    <source>
        <dbReference type="EMBL" id="KLN58840.1"/>
    </source>
</evidence>
<comment type="caution">
    <text evidence="2">The sequence shown here is derived from an EMBL/GenBank/DDBJ whole genome shotgun (WGS) entry which is preliminary data.</text>
</comment>
<dbReference type="InterPro" id="IPR028994">
    <property type="entry name" value="Integrin_alpha_N"/>
</dbReference>
<organism evidence="2 3">
    <name type="scientific">Kiloniella spongiae</name>
    <dbReference type="NCBI Taxonomy" id="1489064"/>
    <lineage>
        <taxon>Bacteria</taxon>
        <taxon>Pseudomonadati</taxon>
        <taxon>Pseudomonadota</taxon>
        <taxon>Alphaproteobacteria</taxon>
        <taxon>Rhodospirillales</taxon>
        <taxon>Kiloniellaceae</taxon>
        <taxon>Kiloniella</taxon>
    </lineage>
</organism>
<gene>
    <name evidence="2" type="ORF">WH96_20885</name>
</gene>
<evidence type="ECO:0008006" key="4">
    <source>
        <dbReference type="Google" id="ProtNLM"/>
    </source>
</evidence>
<dbReference type="STRING" id="1489064.WH96_20885"/>
<evidence type="ECO:0000313" key="3">
    <source>
        <dbReference type="Proteomes" id="UP000035444"/>
    </source>
</evidence>
<name>A0A0H2MQ71_9PROT</name>
<dbReference type="OrthoDB" id="6057489at2"/>
<dbReference type="AlphaFoldDB" id="A0A0H2MQ71"/>
<evidence type="ECO:0000256" key="1">
    <source>
        <dbReference type="ARBA" id="ARBA00022729"/>
    </source>
</evidence>
<proteinExistence type="predicted"/>
<reference evidence="2 3" key="1">
    <citation type="submission" date="2015-03" db="EMBL/GenBank/DDBJ databases">
        <title>Genome Sequence of Kiloniella spongiae MEBiC09566, isolated from a marine sponge.</title>
        <authorList>
            <person name="Shao Z."/>
            <person name="Wang L."/>
            <person name="Li X."/>
        </authorList>
    </citation>
    <scope>NUCLEOTIDE SEQUENCE [LARGE SCALE GENOMIC DNA]</scope>
    <source>
        <strain evidence="2 3">MEBiC09566</strain>
    </source>
</reference>
<accession>A0A0H2MQ71</accession>
<dbReference type="Gene3D" id="2.40.128.340">
    <property type="match status" value="1"/>
</dbReference>
<dbReference type="Pfam" id="PF13517">
    <property type="entry name" value="FG-GAP_3"/>
    <property type="match status" value="1"/>
</dbReference>
<dbReference type="InterPro" id="IPR013517">
    <property type="entry name" value="FG-GAP"/>
</dbReference>
<dbReference type="SUPFAM" id="SSF69318">
    <property type="entry name" value="Integrin alpha N-terminal domain"/>
    <property type="match status" value="1"/>
</dbReference>
<keyword evidence="3" id="KW-1185">Reference proteome</keyword>
<dbReference type="Proteomes" id="UP000035444">
    <property type="component" value="Unassembled WGS sequence"/>
</dbReference>
<dbReference type="RefSeq" id="WP_047766189.1">
    <property type="nucleotide sequence ID" value="NZ_LAQL01000060.1"/>
</dbReference>
<keyword evidence="1" id="KW-0732">Signal</keyword>
<feature type="non-terminal residue" evidence="2">
    <location>
        <position position="191"/>
    </location>
</feature>
<sequence>YEAETLVADYRTKYNYSTVTKISRIKHVTICDIGENCLVPITIDYQTEISPEYSPSVSAILDSGAGWAPYQPHFQDLNGDGLADLIMLYSDSNVNYGAFLSKGDGTFEKIAGAILDPGTGWASYQPHFQDLNGDGLADLAMVHSGSNVNYEPFLLKLTKSPYHLDVITTSRGHETSISYTPLTDKLVYSKG</sequence>
<protein>
    <recommendedName>
        <fullName evidence="4">Insecticide toxin TcdB middle/N-terminal domain-containing protein</fullName>
    </recommendedName>
</protein>
<dbReference type="EMBL" id="LAQL01000060">
    <property type="protein sequence ID" value="KLN58840.1"/>
    <property type="molecule type" value="Genomic_DNA"/>
</dbReference>
<feature type="non-terminal residue" evidence="2">
    <location>
        <position position="1"/>
    </location>
</feature>